<proteinExistence type="predicted"/>
<dbReference type="InterPro" id="IPR038280">
    <property type="entry name" value="ResT/TelK_cat_sf"/>
</dbReference>
<gene>
    <name evidence="2" type="ORF">ACE1CA_29950</name>
</gene>
<dbReference type="Gene3D" id="1.10.443.30">
    <property type="entry name" value="Telomere resolvase"/>
    <property type="match status" value="1"/>
</dbReference>
<sequence length="348" mass="39872">MSRQLKHPDELTNEFIEWRVSELLPKFEALAPYNRTQREKGVKNEGLTGWKDLATKEAALLKANYPDDRAEDEKEYGAALRQITALKKELKIAAKTELLDKANYNPVCTIITHFGNALSFLFSPYKERQNTRYRETVKIRSKLENRIALDLSPYLIKAKEVLTQVANGATLLDVEWRDVSCAISLATGRRMAEVHLSAQFRKIGDDELGFKGQLKGKSRKLEGQKLRDFEFTIPTLLSTDLVLAGMDFLEKHDKRFPPTEDPERVNRRWSKVLNERAKDWAIIDEMTYHKFRGAYLKACIANSGVDPFDYLDYAKSILGDADEGTIKAYQRFEIKQGSITKLYNPNIG</sequence>
<dbReference type="Pfam" id="PF16684">
    <property type="entry name" value="ResT-TelK_cat"/>
    <property type="match status" value="1"/>
</dbReference>
<evidence type="ECO:0000313" key="3">
    <source>
        <dbReference type="Proteomes" id="UP001576780"/>
    </source>
</evidence>
<dbReference type="RefSeq" id="WP_413281031.1">
    <property type="nucleotide sequence ID" value="NZ_JBHFNT010000276.1"/>
</dbReference>
<feature type="domain" description="Telomere resolvase ResT/TelK catalytic" evidence="1">
    <location>
        <begin position="145"/>
        <end position="332"/>
    </location>
</feature>
<comment type="caution">
    <text evidence="2">The sequence shown here is derived from an EMBL/GenBank/DDBJ whole genome shotgun (WGS) entry which is preliminary data.</text>
</comment>
<dbReference type="InterPro" id="IPR032047">
    <property type="entry name" value="ResT/TelK_cat"/>
</dbReference>
<dbReference type="EMBL" id="JBHFNT010000276">
    <property type="protein sequence ID" value="MFB2838732.1"/>
    <property type="molecule type" value="Genomic_DNA"/>
</dbReference>
<keyword evidence="3" id="KW-1185">Reference proteome</keyword>
<reference evidence="2 3" key="1">
    <citation type="submission" date="2024-09" db="EMBL/GenBank/DDBJ databases">
        <title>Floridaenema gen nov. (Aerosakkonemataceae, Aerosakkonematales ord. nov., Cyanobacteria) from benthic tropical and subtropical fresh waters, with the description of four new species.</title>
        <authorList>
            <person name="Moretto J.A."/>
            <person name="Berthold D.E."/>
            <person name="Lefler F.W."/>
            <person name="Huang I.-S."/>
            <person name="Laughinghouse H. IV."/>
        </authorList>
    </citation>
    <scope>NUCLEOTIDE SEQUENCE [LARGE SCALE GENOMIC DNA]</scope>
    <source>
        <strain evidence="2 3">BLCC-F167</strain>
    </source>
</reference>
<name>A0ABV4WUF7_9CYAN</name>
<organism evidence="2 3">
    <name type="scientific">Floridaenema evergladense BLCC-F167</name>
    <dbReference type="NCBI Taxonomy" id="3153639"/>
    <lineage>
        <taxon>Bacteria</taxon>
        <taxon>Bacillati</taxon>
        <taxon>Cyanobacteriota</taxon>
        <taxon>Cyanophyceae</taxon>
        <taxon>Oscillatoriophycideae</taxon>
        <taxon>Aerosakkonematales</taxon>
        <taxon>Aerosakkonemataceae</taxon>
        <taxon>Floridanema</taxon>
        <taxon>Floridanema evergladense</taxon>
    </lineage>
</organism>
<evidence type="ECO:0000259" key="1">
    <source>
        <dbReference type="Pfam" id="PF16684"/>
    </source>
</evidence>
<dbReference type="Proteomes" id="UP001576780">
    <property type="component" value="Unassembled WGS sequence"/>
</dbReference>
<protein>
    <submittedName>
        <fullName evidence="2">Protelomerase family protein</fullName>
    </submittedName>
</protein>
<evidence type="ECO:0000313" key="2">
    <source>
        <dbReference type="EMBL" id="MFB2838732.1"/>
    </source>
</evidence>
<accession>A0ABV4WUF7</accession>